<dbReference type="AlphaFoldDB" id="A0A9X0C3I1"/>
<name>A0A9X0C3I1_9EURO</name>
<evidence type="ECO:0000313" key="1">
    <source>
        <dbReference type="EMBL" id="KAJ5496702.1"/>
    </source>
</evidence>
<accession>A0A9X0C3I1</accession>
<gene>
    <name evidence="1" type="ORF">N7463_008689</name>
</gene>
<sequence length="75" mass="8547">MSRVDLIPVPDFDTDLVCLKLRWGVVEKLDDEDSNSIGHAIFTAGETTHVIEGKLYDGSDLRDEISDQNYEWLHI</sequence>
<dbReference type="EMBL" id="JAPWDS010000005">
    <property type="protein sequence ID" value="KAJ5496702.1"/>
    <property type="molecule type" value="Genomic_DNA"/>
</dbReference>
<organism evidence="1 2">
    <name type="scientific">Penicillium fimorum</name>
    <dbReference type="NCBI Taxonomy" id="1882269"/>
    <lineage>
        <taxon>Eukaryota</taxon>
        <taxon>Fungi</taxon>
        <taxon>Dikarya</taxon>
        <taxon>Ascomycota</taxon>
        <taxon>Pezizomycotina</taxon>
        <taxon>Eurotiomycetes</taxon>
        <taxon>Eurotiomycetidae</taxon>
        <taxon>Eurotiales</taxon>
        <taxon>Aspergillaceae</taxon>
        <taxon>Penicillium</taxon>
    </lineage>
</organism>
<reference evidence="1" key="2">
    <citation type="journal article" date="2023" name="IMA Fungus">
        <title>Comparative genomic study of the Penicillium genus elucidates a diverse pangenome and 15 lateral gene transfer events.</title>
        <authorList>
            <person name="Petersen C."/>
            <person name="Sorensen T."/>
            <person name="Nielsen M.R."/>
            <person name="Sondergaard T.E."/>
            <person name="Sorensen J.L."/>
            <person name="Fitzpatrick D.A."/>
            <person name="Frisvad J.C."/>
            <person name="Nielsen K.L."/>
        </authorList>
    </citation>
    <scope>NUCLEOTIDE SEQUENCE</scope>
    <source>
        <strain evidence="1">IBT 29495</strain>
    </source>
</reference>
<reference evidence="1" key="1">
    <citation type="submission" date="2022-12" db="EMBL/GenBank/DDBJ databases">
        <authorList>
            <person name="Petersen C."/>
        </authorList>
    </citation>
    <scope>NUCLEOTIDE SEQUENCE</scope>
    <source>
        <strain evidence="1">IBT 29495</strain>
    </source>
</reference>
<protein>
    <submittedName>
        <fullName evidence="1">Uncharacterized protein</fullName>
    </submittedName>
</protein>
<dbReference type="Proteomes" id="UP001149954">
    <property type="component" value="Unassembled WGS sequence"/>
</dbReference>
<proteinExistence type="predicted"/>
<comment type="caution">
    <text evidence="1">The sequence shown here is derived from an EMBL/GenBank/DDBJ whole genome shotgun (WGS) entry which is preliminary data.</text>
</comment>
<evidence type="ECO:0000313" key="2">
    <source>
        <dbReference type="Proteomes" id="UP001149954"/>
    </source>
</evidence>
<keyword evidence="2" id="KW-1185">Reference proteome</keyword>